<evidence type="ECO:0000313" key="2">
    <source>
        <dbReference type="EMBL" id="KOF04448.1"/>
    </source>
</evidence>
<dbReference type="InterPro" id="IPR037151">
    <property type="entry name" value="AlkB-like_sf"/>
</dbReference>
<dbReference type="GO" id="GO:0006307">
    <property type="term" value="P:DNA alkylation repair"/>
    <property type="evidence" value="ECO:0007669"/>
    <property type="project" value="InterPro"/>
</dbReference>
<feature type="domain" description="Fe2OG dioxygenase" evidence="1">
    <location>
        <begin position="96"/>
        <end position="192"/>
    </location>
</feature>
<name>A0A0L8APP6_9BACT</name>
<accession>A0A0L8APP6</accession>
<evidence type="ECO:0000313" key="3">
    <source>
        <dbReference type="Proteomes" id="UP000036908"/>
    </source>
</evidence>
<keyword evidence="3" id="KW-1185">Reference proteome</keyword>
<gene>
    <name evidence="2" type="ORF">OB69_01230</name>
</gene>
<dbReference type="EMBL" id="JSVA01000002">
    <property type="protein sequence ID" value="KOF04448.1"/>
    <property type="molecule type" value="Genomic_DNA"/>
</dbReference>
<reference evidence="3" key="1">
    <citation type="submission" date="2014-11" db="EMBL/GenBank/DDBJ databases">
        <title>Genome sequencing of Roseivirga sp. D-25.</title>
        <authorList>
            <person name="Selvaratnam C."/>
            <person name="Thevarajoo S."/>
            <person name="Goh K.M."/>
            <person name="Eee R."/>
            <person name="Chan K.-G."/>
            <person name="Chong C.S."/>
        </authorList>
    </citation>
    <scope>NUCLEOTIDE SEQUENCE [LARGE SCALE GENOMIC DNA]</scope>
    <source>
        <strain evidence="3">D-25</strain>
    </source>
</reference>
<dbReference type="Proteomes" id="UP000036908">
    <property type="component" value="Unassembled WGS sequence"/>
</dbReference>
<dbReference type="PANTHER" id="PTHR31212:SF4">
    <property type="entry name" value="ALPHA-KETOGLUTARATE-DEPENDENT DIOXYGENASE ALKB HOMOLOG 3"/>
    <property type="match status" value="1"/>
</dbReference>
<dbReference type="InterPro" id="IPR032854">
    <property type="entry name" value="ALKBH3"/>
</dbReference>
<dbReference type="RefSeq" id="WP_053221867.1">
    <property type="nucleotide sequence ID" value="NZ_JSVA01000002.1"/>
</dbReference>
<dbReference type="AlphaFoldDB" id="A0A0L8APP6"/>
<dbReference type="GO" id="GO:0051213">
    <property type="term" value="F:dioxygenase activity"/>
    <property type="evidence" value="ECO:0007669"/>
    <property type="project" value="InterPro"/>
</dbReference>
<dbReference type="Pfam" id="PF13532">
    <property type="entry name" value="2OG-FeII_Oxy_2"/>
    <property type="match status" value="1"/>
</dbReference>
<comment type="caution">
    <text evidence="2">The sequence shown here is derived from an EMBL/GenBank/DDBJ whole genome shotgun (WGS) entry which is preliminary data.</text>
</comment>
<dbReference type="Gene3D" id="2.60.120.590">
    <property type="entry name" value="Alpha-ketoglutarate-dependent dioxygenase AlkB-like"/>
    <property type="match status" value="1"/>
</dbReference>
<protein>
    <submittedName>
        <fullName evidence="2">DNA repair protein</fullName>
    </submittedName>
</protein>
<sequence>MNPFNNVVSYDEGFMSEEEANELFTHLLGYSELTSMMEMDTVSGDSFKFNFGKMMFIDQELLEANQFPESTWGKTMPWSEEMKSIKKRIEKHTSQEFRTCVCIFYPDGNSGVDYHSDKPAFGDTSIIPAISLGEERPFYLRENETMKESAITLKHGSLLIMNKGCQEKFEHSLPTNPIYKNPRISLTFRKFGD</sequence>
<evidence type="ECO:0000259" key="1">
    <source>
        <dbReference type="PROSITE" id="PS51471"/>
    </source>
</evidence>
<proteinExistence type="predicted"/>
<organism evidence="2 3">
    <name type="scientific">Roseivirga seohaensis subsp. aquiponti</name>
    <dbReference type="NCBI Taxonomy" id="1566026"/>
    <lineage>
        <taxon>Bacteria</taxon>
        <taxon>Pseudomonadati</taxon>
        <taxon>Bacteroidota</taxon>
        <taxon>Cytophagia</taxon>
        <taxon>Cytophagales</taxon>
        <taxon>Roseivirgaceae</taxon>
        <taxon>Roseivirga</taxon>
    </lineage>
</organism>
<dbReference type="InterPro" id="IPR005123">
    <property type="entry name" value="Oxoglu/Fe-dep_dioxygenase_dom"/>
</dbReference>
<dbReference type="PROSITE" id="PS51471">
    <property type="entry name" value="FE2OG_OXY"/>
    <property type="match status" value="1"/>
</dbReference>
<dbReference type="PATRIC" id="fig|1566026.4.peg.1672"/>
<dbReference type="PANTHER" id="PTHR31212">
    <property type="entry name" value="ALPHA-KETOGLUTARATE-DEPENDENT DIOXYGENASE ALKB HOMOLOG 3"/>
    <property type="match status" value="1"/>
</dbReference>
<dbReference type="SUPFAM" id="SSF51197">
    <property type="entry name" value="Clavaminate synthase-like"/>
    <property type="match status" value="1"/>
</dbReference>
<dbReference type="InterPro" id="IPR027450">
    <property type="entry name" value="AlkB-like"/>
</dbReference>
<dbReference type="OrthoDB" id="509559at2"/>